<keyword evidence="1" id="KW-0472">Membrane</keyword>
<dbReference type="EMBL" id="GBRH01234034">
    <property type="protein sequence ID" value="JAD63861.1"/>
    <property type="molecule type" value="Transcribed_RNA"/>
</dbReference>
<accession>A0A0A9BKE3</accession>
<reference evidence="2" key="2">
    <citation type="journal article" date="2015" name="Data Brief">
        <title>Shoot transcriptome of the giant reed, Arundo donax.</title>
        <authorList>
            <person name="Barrero R.A."/>
            <person name="Guerrero F.D."/>
            <person name="Moolhuijzen P."/>
            <person name="Goolsby J.A."/>
            <person name="Tidwell J."/>
            <person name="Bellgard S.E."/>
            <person name="Bellgard M.I."/>
        </authorList>
    </citation>
    <scope>NUCLEOTIDE SEQUENCE</scope>
    <source>
        <tissue evidence="2">Shoot tissue taken approximately 20 cm above the soil surface</tissue>
    </source>
</reference>
<keyword evidence="1" id="KW-1133">Transmembrane helix</keyword>
<reference evidence="2" key="1">
    <citation type="submission" date="2014-09" db="EMBL/GenBank/DDBJ databases">
        <authorList>
            <person name="Magalhaes I.L.F."/>
            <person name="Oliveira U."/>
            <person name="Santos F.R."/>
            <person name="Vidigal T.H.D.A."/>
            <person name="Brescovit A.D."/>
            <person name="Santos A.J."/>
        </authorList>
    </citation>
    <scope>NUCLEOTIDE SEQUENCE</scope>
    <source>
        <tissue evidence="2">Shoot tissue taken approximately 20 cm above the soil surface</tissue>
    </source>
</reference>
<feature type="transmembrane region" description="Helical" evidence="1">
    <location>
        <begin position="6"/>
        <end position="27"/>
    </location>
</feature>
<organism evidence="2">
    <name type="scientific">Arundo donax</name>
    <name type="common">Giant reed</name>
    <name type="synonym">Donax arundinaceus</name>
    <dbReference type="NCBI Taxonomy" id="35708"/>
    <lineage>
        <taxon>Eukaryota</taxon>
        <taxon>Viridiplantae</taxon>
        <taxon>Streptophyta</taxon>
        <taxon>Embryophyta</taxon>
        <taxon>Tracheophyta</taxon>
        <taxon>Spermatophyta</taxon>
        <taxon>Magnoliopsida</taxon>
        <taxon>Liliopsida</taxon>
        <taxon>Poales</taxon>
        <taxon>Poaceae</taxon>
        <taxon>PACMAD clade</taxon>
        <taxon>Arundinoideae</taxon>
        <taxon>Arundineae</taxon>
        <taxon>Arundo</taxon>
    </lineage>
</organism>
<evidence type="ECO:0000313" key="2">
    <source>
        <dbReference type="EMBL" id="JAD63861.1"/>
    </source>
</evidence>
<sequence length="28" mass="3423">MFSSKSYLYCKIVLSSAHVMFYFFNYFV</sequence>
<evidence type="ECO:0000256" key="1">
    <source>
        <dbReference type="SAM" id="Phobius"/>
    </source>
</evidence>
<keyword evidence="1" id="KW-0812">Transmembrane</keyword>
<proteinExistence type="predicted"/>
<protein>
    <submittedName>
        <fullName evidence="2">Uncharacterized protein</fullName>
    </submittedName>
</protein>
<dbReference type="AlphaFoldDB" id="A0A0A9BKE3"/>
<name>A0A0A9BKE3_ARUDO</name>